<keyword evidence="3" id="KW-1185">Reference proteome</keyword>
<dbReference type="RefSeq" id="WP_146313375.1">
    <property type="nucleotide sequence ID" value="NZ_VOHE01000008.1"/>
</dbReference>
<feature type="compositionally biased region" description="Low complexity" evidence="1">
    <location>
        <begin position="555"/>
        <end position="570"/>
    </location>
</feature>
<gene>
    <name evidence="2" type="ORF">FQY79_13195</name>
</gene>
<dbReference type="Gene3D" id="2.160.20.10">
    <property type="entry name" value="Single-stranded right-handed beta-helix, Pectin lyase-like"/>
    <property type="match status" value="1"/>
</dbReference>
<evidence type="ECO:0000313" key="3">
    <source>
        <dbReference type="Proteomes" id="UP000315949"/>
    </source>
</evidence>
<feature type="region of interest" description="Disordered" evidence="1">
    <location>
        <begin position="1"/>
        <end position="29"/>
    </location>
</feature>
<evidence type="ECO:0008006" key="4">
    <source>
        <dbReference type="Google" id="ProtNLM"/>
    </source>
</evidence>
<dbReference type="EMBL" id="VOHE01000008">
    <property type="protein sequence ID" value="TWT17357.1"/>
    <property type="molecule type" value="Genomic_DNA"/>
</dbReference>
<reference evidence="2 3" key="1">
    <citation type="submission" date="2019-07" db="EMBL/GenBank/DDBJ databases">
        <title>Luteimonas sp. YD-1 nov., isolated from acidic soil.</title>
        <authorList>
            <person name="Zhou J."/>
        </authorList>
    </citation>
    <scope>NUCLEOTIDE SEQUENCE [LARGE SCALE GENOMIC DNA]</scope>
    <source>
        <strain evidence="2 3">YD-1</strain>
    </source>
</reference>
<protein>
    <recommendedName>
        <fullName evidence="4">Right-handed parallel beta-helix repeat-containing protein</fullName>
    </recommendedName>
</protein>
<comment type="caution">
    <text evidence="2">The sequence shown here is derived from an EMBL/GenBank/DDBJ whole genome shotgun (WGS) entry which is preliminary data.</text>
</comment>
<feature type="region of interest" description="Disordered" evidence="1">
    <location>
        <begin position="526"/>
        <end position="673"/>
    </location>
</feature>
<dbReference type="InterPro" id="IPR011050">
    <property type="entry name" value="Pectin_lyase_fold/virulence"/>
</dbReference>
<organism evidence="2 3">
    <name type="scientific">Luteimonas wenzhouensis</name>
    <dbReference type="NCBI Taxonomy" id="2599615"/>
    <lineage>
        <taxon>Bacteria</taxon>
        <taxon>Pseudomonadati</taxon>
        <taxon>Pseudomonadota</taxon>
        <taxon>Gammaproteobacteria</taxon>
        <taxon>Lysobacterales</taxon>
        <taxon>Lysobacteraceae</taxon>
        <taxon>Luteimonas</taxon>
    </lineage>
</organism>
<accession>A0A5C5TUT6</accession>
<evidence type="ECO:0000313" key="2">
    <source>
        <dbReference type="EMBL" id="TWT17357.1"/>
    </source>
</evidence>
<feature type="compositionally biased region" description="Basic and acidic residues" evidence="1">
    <location>
        <begin position="632"/>
        <end position="641"/>
    </location>
</feature>
<dbReference type="OrthoDB" id="5716571at2"/>
<dbReference type="SUPFAM" id="SSF51126">
    <property type="entry name" value="Pectin lyase-like"/>
    <property type="match status" value="1"/>
</dbReference>
<dbReference type="AlphaFoldDB" id="A0A5C5TUT6"/>
<proteinExistence type="predicted"/>
<feature type="compositionally biased region" description="Low complexity" evidence="1">
    <location>
        <begin position="587"/>
        <end position="597"/>
    </location>
</feature>
<evidence type="ECO:0000256" key="1">
    <source>
        <dbReference type="SAM" id="MobiDB-lite"/>
    </source>
</evidence>
<dbReference type="Proteomes" id="UP000315949">
    <property type="component" value="Unassembled WGS sequence"/>
</dbReference>
<sequence length="673" mass="71853">MDSQQGNDADARIYLPADPQIGADPQSPRGPIRAFRTIAAAHANLREDQPDWILLRAGRVWNERLDVKRGRSPAERAVATSWGAGPRPELRTGTDKAIGNYQLVNVAIVGLRFWAHTRDSDGPYFTGFDGSSGISVFTRLRGDRRQVRDVLIEDCVFRAYSNNVLTGGVGDGNEPITRFVIRRSILSGNYSTSAHAQGLYHTGSGQPLQPSVLLQENLFDHNGWRIQSRDGNNAQAEGQATMFNHNRYFSCAKGVIFQRNLFLRASSIGNKWTGDTGDPTLGVVMEDNLYVEGEIGVSVGGNSEGPARFRDMVFRDNVLVDIGRSRPTNRSLAWGIDLIDWLGGEVTGNLVIHNRSGITNAYALKTDSGTRFEDVVISGNVLAFATGTGTPSVQLGDGVNVVYRDNTVVSPSNSRLVRLAGGGYTFAGTNRYVSGASQAFQVDGTLRTLAQWRSDTGDQGATGSMPAFPAPQRDLEGYAATLGLDGFQGLLDAFHAQSKATWNAALTAGAINDWLRAGYGMAPLQPRRVRRNGATPLTPPAASSTTAAAPPPVPAAVSAAARASATPATADGDVAMPAPRATRHGPARSPAAAAAVPGRRRGPFTHPRGTPRQALMRAGAARDTGVLRGRRRADVARDPRPRAGVSAPRRPVRSSPAARHWPPGRTGPRSAPG</sequence>
<dbReference type="InterPro" id="IPR012334">
    <property type="entry name" value="Pectin_lyas_fold"/>
</dbReference>
<name>A0A5C5TUT6_9GAMM</name>
<feature type="compositionally biased region" description="Low complexity" evidence="1">
    <location>
        <begin position="534"/>
        <end position="548"/>
    </location>
</feature>
<feature type="compositionally biased region" description="Low complexity" evidence="1">
    <location>
        <begin position="645"/>
        <end position="659"/>
    </location>
</feature>